<evidence type="ECO:0000256" key="3">
    <source>
        <dbReference type="ARBA" id="ARBA00023224"/>
    </source>
</evidence>
<dbReference type="PANTHER" id="PTHR32089:SF112">
    <property type="entry name" value="LYSOZYME-LIKE PROTEIN-RELATED"/>
    <property type="match status" value="1"/>
</dbReference>
<dbReference type="PANTHER" id="PTHR32089">
    <property type="entry name" value="METHYL-ACCEPTING CHEMOTAXIS PROTEIN MCPB"/>
    <property type="match status" value="1"/>
</dbReference>
<keyword evidence="6" id="KW-0175">Coiled coil</keyword>
<dbReference type="InterPro" id="IPR004089">
    <property type="entry name" value="MCPsignal_dom"/>
</dbReference>
<feature type="domain" description="HAMP" evidence="10">
    <location>
        <begin position="183"/>
        <end position="236"/>
    </location>
</feature>
<organism evidence="11 12">
    <name type="scientific">Azorhizobium oxalatiphilum</name>
    <dbReference type="NCBI Taxonomy" id="980631"/>
    <lineage>
        <taxon>Bacteria</taxon>
        <taxon>Pseudomonadati</taxon>
        <taxon>Pseudomonadota</taxon>
        <taxon>Alphaproteobacteria</taxon>
        <taxon>Hyphomicrobiales</taxon>
        <taxon>Xanthobacteraceae</taxon>
        <taxon>Azorhizobium</taxon>
    </lineage>
</organism>
<evidence type="ECO:0000256" key="2">
    <source>
        <dbReference type="ARBA" id="ARBA00022519"/>
    </source>
</evidence>
<protein>
    <recommendedName>
        <fullName evidence="13">Methyl-accepting chemotaxis protein</fullName>
    </recommendedName>
</protein>
<sequence length="533" mass="55946">MAYLNSRTSEIITRYAYLTENQQPALLALVRANIRTNNFEAGILQAIAYEKPDFDALLKTVNAYKKEVDDILASTVKLDPENADFYSRYARSFDQPFADVVKGIELAKAGKIEEARKLAQSAVPQIAAARRSSTPVIDKAGKTILAASDALTSDTDSARITSYVLIGGSTLLAIVLGFLIGQFTIARPISRLGDLMHRVADGDLSVKVEGEDRKDEVGAMAQALSVFKQKAVAAAEMERRQKEMELAAQQSRKAELAELASLFETAVGGIVTTVSSATGRLEGAAASLSNTAATTRSLSDEVASASDNASNNVKSVAVAAEELSSSVHEIARQVQSSSEIAAEAVSQAQRTDSRITELSQAAGRIGDVVALITAIASQTNLLALNATIEAARAGDAGKGFAVVASEVKELANQTAKATEEIGGQIGQIQQATGDCVAAMKEISDTINRISGIAQAIAAAVEQQGAATTEISRNIQQAAMGTAQVSSNIAEVTRGAAETGESSSEVLQSARALGQEGLHLKQEVERFLATVRAA</sequence>
<evidence type="ECO:0000259" key="9">
    <source>
        <dbReference type="PROSITE" id="PS50192"/>
    </source>
</evidence>
<evidence type="ECO:0008006" key="13">
    <source>
        <dbReference type="Google" id="ProtNLM"/>
    </source>
</evidence>
<name>A0A917BXU9_9HYPH</name>
<feature type="domain" description="Methyl-accepting transducer" evidence="8">
    <location>
        <begin position="270"/>
        <end position="499"/>
    </location>
</feature>
<comment type="caution">
    <text evidence="11">The sequence shown here is derived from an EMBL/GenBank/DDBJ whole genome shotgun (WGS) entry which is preliminary data.</text>
</comment>
<dbReference type="InterPro" id="IPR004090">
    <property type="entry name" value="Chemotax_Me-accpt_rcpt"/>
</dbReference>
<keyword evidence="3 5" id="KW-0807">Transducer</keyword>
<comment type="subcellular location">
    <subcellularLocation>
        <location evidence="1">Cell inner membrane</location>
        <topology evidence="1">Multi-pass membrane protein</topology>
    </subcellularLocation>
</comment>
<dbReference type="CDD" id="cd06225">
    <property type="entry name" value="HAMP"/>
    <property type="match status" value="1"/>
</dbReference>
<dbReference type="SMART" id="SM00304">
    <property type="entry name" value="HAMP"/>
    <property type="match status" value="1"/>
</dbReference>
<keyword evidence="7" id="KW-0472">Membrane</keyword>
<feature type="coiled-coil region" evidence="6">
    <location>
        <begin position="232"/>
        <end position="259"/>
    </location>
</feature>
<evidence type="ECO:0000259" key="10">
    <source>
        <dbReference type="PROSITE" id="PS50885"/>
    </source>
</evidence>
<dbReference type="PROSITE" id="PS50192">
    <property type="entry name" value="T_SNARE"/>
    <property type="match status" value="1"/>
</dbReference>
<dbReference type="GO" id="GO:0006935">
    <property type="term" value="P:chemotaxis"/>
    <property type="evidence" value="ECO:0007669"/>
    <property type="project" value="InterPro"/>
</dbReference>
<feature type="domain" description="T-SNARE coiled-coil homology" evidence="9">
    <location>
        <begin position="439"/>
        <end position="491"/>
    </location>
</feature>
<dbReference type="Pfam" id="PF00672">
    <property type="entry name" value="HAMP"/>
    <property type="match status" value="1"/>
</dbReference>
<dbReference type="EMBL" id="BMCT01000002">
    <property type="protein sequence ID" value="GGF60963.1"/>
    <property type="molecule type" value="Genomic_DNA"/>
</dbReference>
<dbReference type="Gene3D" id="1.10.8.500">
    <property type="entry name" value="HAMP domain in histidine kinase"/>
    <property type="match status" value="1"/>
</dbReference>
<gene>
    <name evidence="11" type="ORF">GCM10007301_20940</name>
</gene>
<dbReference type="Gene3D" id="1.10.287.950">
    <property type="entry name" value="Methyl-accepting chemotaxis protein"/>
    <property type="match status" value="1"/>
</dbReference>
<keyword evidence="7" id="KW-0812">Transmembrane</keyword>
<proteinExistence type="inferred from homology"/>
<accession>A0A917BXU9</accession>
<dbReference type="Pfam" id="PF00015">
    <property type="entry name" value="MCPsignal"/>
    <property type="match status" value="1"/>
</dbReference>
<dbReference type="GO" id="GO:0007165">
    <property type="term" value="P:signal transduction"/>
    <property type="evidence" value="ECO:0007669"/>
    <property type="project" value="UniProtKB-KW"/>
</dbReference>
<evidence type="ECO:0000259" key="8">
    <source>
        <dbReference type="PROSITE" id="PS50111"/>
    </source>
</evidence>
<dbReference type="PROSITE" id="PS50885">
    <property type="entry name" value="HAMP"/>
    <property type="match status" value="1"/>
</dbReference>
<keyword evidence="12" id="KW-1185">Reference proteome</keyword>
<dbReference type="GO" id="GO:0004888">
    <property type="term" value="F:transmembrane signaling receptor activity"/>
    <property type="evidence" value="ECO:0007669"/>
    <property type="project" value="InterPro"/>
</dbReference>
<reference evidence="11" key="1">
    <citation type="journal article" date="2014" name="Int. J. Syst. Evol. Microbiol.">
        <title>Complete genome sequence of Corynebacterium casei LMG S-19264T (=DSM 44701T), isolated from a smear-ripened cheese.</title>
        <authorList>
            <consortium name="US DOE Joint Genome Institute (JGI-PGF)"/>
            <person name="Walter F."/>
            <person name="Albersmeier A."/>
            <person name="Kalinowski J."/>
            <person name="Ruckert C."/>
        </authorList>
    </citation>
    <scope>NUCLEOTIDE SEQUENCE</scope>
    <source>
        <strain evidence="11">CCM 7897</strain>
    </source>
</reference>
<reference evidence="11" key="2">
    <citation type="submission" date="2020-09" db="EMBL/GenBank/DDBJ databases">
        <authorList>
            <person name="Sun Q."/>
            <person name="Sedlacek I."/>
        </authorList>
    </citation>
    <scope>NUCLEOTIDE SEQUENCE</scope>
    <source>
        <strain evidence="11">CCM 7897</strain>
    </source>
</reference>
<dbReference type="AlphaFoldDB" id="A0A917BXU9"/>
<feature type="transmembrane region" description="Helical" evidence="7">
    <location>
        <begin position="163"/>
        <end position="186"/>
    </location>
</feature>
<dbReference type="SUPFAM" id="SSF58104">
    <property type="entry name" value="Methyl-accepting chemotaxis protein (MCP) signaling domain"/>
    <property type="match status" value="1"/>
</dbReference>
<evidence type="ECO:0000256" key="6">
    <source>
        <dbReference type="SAM" id="Coils"/>
    </source>
</evidence>
<keyword evidence="2" id="KW-0997">Cell inner membrane</keyword>
<comment type="similarity">
    <text evidence="4">Belongs to the methyl-accepting chemotaxis (MCP) protein family.</text>
</comment>
<dbReference type="GO" id="GO:0005886">
    <property type="term" value="C:plasma membrane"/>
    <property type="evidence" value="ECO:0007669"/>
    <property type="project" value="UniProtKB-SubCell"/>
</dbReference>
<dbReference type="InterPro" id="IPR000727">
    <property type="entry name" value="T_SNARE_dom"/>
</dbReference>
<evidence type="ECO:0000256" key="4">
    <source>
        <dbReference type="ARBA" id="ARBA00029447"/>
    </source>
</evidence>
<evidence type="ECO:0000256" key="1">
    <source>
        <dbReference type="ARBA" id="ARBA00004429"/>
    </source>
</evidence>
<evidence type="ECO:0000256" key="7">
    <source>
        <dbReference type="SAM" id="Phobius"/>
    </source>
</evidence>
<evidence type="ECO:0000313" key="11">
    <source>
        <dbReference type="EMBL" id="GGF60963.1"/>
    </source>
</evidence>
<dbReference type="InterPro" id="IPR003660">
    <property type="entry name" value="HAMP_dom"/>
</dbReference>
<dbReference type="PRINTS" id="PR00260">
    <property type="entry name" value="CHEMTRNSDUCR"/>
</dbReference>
<keyword evidence="2" id="KW-1003">Cell membrane</keyword>
<dbReference type="PROSITE" id="PS50111">
    <property type="entry name" value="CHEMOTAXIS_TRANSDUC_2"/>
    <property type="match status" value="1"/>
</dbReference>
<dbReference type="SMART" id="SM00283">
    <property type="entry name" value="MA"/>
    <property type="match status" value="1"/>
</dbReference>
<evidence type="ECO:0000256" key="5">
    <source>
        <dbReference type="PROSITE-ProRule" id="PRU00284"/>
    </source>
</evidence>
<dbReference type="Proteomes" id="UP000606044">
    <property type="component" value="Unassembled WGS sequence"/>
</dbReference>
<evidence type="ECO:0000313" key="12">
    <source>
        <dbReference type="Proteomes" id="UP000606044"/>
    </source>
</evidence>
<keyword evidence="7" id="KW-1133">Transmembrane helix</keyword>